<feature type="binding site" evidence="7 10">
    <location>
        <position position="123"/>
    </location>
    <ligand>
        <name>Mg(2+)</name>
        <dbReference type="ChEBI" id="CHEBI:18420"/>
    </ligand>
</feature>
<dbReference type="CDD" id="cd06557">
    <property type="entry name" value="KPHMT-like"/>
    <property type="match status" value="1"/>
</dbReference>
<dbReference type="FunFam" id="3.20.20.60:FF:000003">
    <property type="entry name" value="3-methyl-2-oxobutanoate hydroxymethyltransferase"/>
    <property type="match status" value="1"/>
</dbReference>
<evidence type="ECO:0000313" key="11">
    <source>
        <dbReference type="EMBL" id="GAB48576.1"/>
    </source>
</evidence>
<feature type="binding site" evidence="7 10">
    <location>
        <position position="53"/>
    </location>
    <ligand>
        <name>Mg(2+)</name>
        <dbReference type="ChEBI" id="CHEBI:18420"/>
    </ligand>
</feature>
<sequence>MGRLPSLAPMRTTTRDIARLHAEGRRFTMVTAYDYTSARLAERAGIPLILVGDSLGMVMLGHDSTLPVTVDDIVHHARAAVRGCETPLVVGDLPFLTYATTADAIDAARRVMAEGGCGSVKIEGGRTVAGTVHTLVDAGVPVMGHLGFTPQSQHTIGLRVQGRDTGAARRLVEDALALQDAGAWSIVLELVPAPLAREVTARLDIPTIGIGAGPHTSGEVQVWHDVLGLFDAHVPRHTRRFATLGDQAVEALQALAAEVEAGAFPGPENSARMDEDALAAELAGLDTVVGHDGLGGTDGAGAQA</sequence>
<organism evidence="11 12">
    <name type="scientific">Mobilicoccus pelagius NBRC 104925</name>
    <dbReference type="NCBI Taxonomy" id="1089455"/>
    <lineage>
        <taxon>Bacteria</taxon>
        <taxon>Bacillati</taxon>
        <taxon>Actinomycetota</taxon>
        <taxon>Actinomycetes</taxon>
        <taxon>Micrococcales</taxon>
        <taxon>Dermatophilaceae</taxon>
        <taxon>Mobilicoccus</taxon>
    </lineage>
</organism>
<comment type="subcellular location">
    <subcellularLocation>
        <location evidence="7">Cytoplasm</location>
    </subcellularLocation>
</comment>
<evidence type="ECO:0000256" key="1">
    <source>
        <dbReference type="ARBA" id="ARBA00005033"/>
    </source>
</evidence>
<dbReference type="PANTHER" id="PTHR20881:SF0">
    <property type="entry name" value="3-METHYL-2-OXOBUTANOATE HYDROXYMETHYLTRANSFERASE"/>
    <property type="match status" value="1"/>
</dbReference>
<dbReference type="GO" id="GO:0008168">
    <property type="term" value="F:methyltransferase activity"/>
    <property type="evidence" value="ECO:0007669"/>
    <property type="project" value="UniProtKB-KW"/>
</dbReference>
<keyword evidence="7 10" id="KW-0479">Metal-binding</keyword>
<dbReference type="SUPFAM" id="SSF51621">
    <property type="entry name" value="Phosphoenolpyruvate/pyruvate domain"/>
    <property type="match status" value="1"/>
</dbReference>
<evidence type="ECO:0000313" key="12">
    <source>
        <dbReference type="Proteomes" id="UP000004367"/>
    </source>
</evidence>
<keyword evidence="7 10" id="KW-0460">Magnesium</keyword>
<comment type="pathway">
    <text evidence="1 7">Cofactor biosynthesis; (R)-pantothenate biosynthesis; (R)-pantoate from 3-methyl-2-oxobutanoate: step 1/2.</text>
</comment>
<evidence type="ECO:0000256" key="7">
    <source>
        <dbReference type="HAMAP-Rule" id="MF_00156"/>
    </source>
</evidence>
<reference evidence="11 12" key="1">
    <citation type="submission" date="2012-02" db="EMBL/GenBank/DDBJ databases">
        <title>Whole genome shotgun sequence of Mobilicoccus pelagius NBRC 104925.</title>
        <authorList>
            <person name="Yoshida Y."/>
            <person name="Hosoyama A."/>
            <person name="Tsuchikane K."/>
            <person name="Katsumata H."/>
            <person name="Yamazaki S."/>
            <person name="Fujita N."/>
        </authorList>
    </citation>
    <scope>NUCLEOTIDE SEQUENCE [LARGE SCALE GENOMIC DNA]</scope>
    <source>
        <strain evidence="11 12">NBRC 104925</strain>
    </source>
</reference>
<dbReference type="NCBIfam" id="TIGR00222">
    <property type="entry name" value="panB"/>
    <property type="match status" value="1"/>
</dbReference>
<evidence type="ECO:0000256" key="4">
    <source>
        <dbReference type="ARBA" id="ARBA00022655"/>
    </source>
</evidence>
<feature type="binding site" evidence="7 10">
    <location>
        <position position="92"/>
    </location>
    <ligand>
        <name>Mg(2+)</name>
        <dbReference type="ChEBI" id="CHEBI:18420"/>
    </ligand>
</feature>
<name>H5US68_9MICO</name>
<feature type="binding site" evidence="7 9">
    <location>
        <position position="92"/>
    </location>
    <ligand>
        <name>3-methyl-2-oxobutanoate</name>
        <dbReference type="ChEBI" id="CHEBI:11851"/>
    </ligand>
</feature>
<dbReference type="GO" id="GO:0015940">
    <property type="term" value="P:pantothenate biosynthetic process"/>
    <property type="evidence" value="ECO:0007669"/>
    <property type="project" value="UniProtKB-UniRule"/>
</dbReference>
<accession>H5US68</accession>
<comment type="caution">
    <text evidence="11">The sequence shown here is derived from an EMBL/GenBank/DDBJ whole genome shotgun (WGS) entry which is preliminary data.</text>
</comment>
<dbReference type="NCBIfam" id="NF001452">
    <property type="entry name" value="PRK00311.1"/>
    <property type="match status" value="1"/>
</dbReference>
<dbReference type="STRING" id="1089455.MOPEL_074_00630"/>
<dbReference type="Gene3D" id="3.20.20.60">
    <property type="entry name" value="Phosphoenolpyruvate-binding domains"/>
    <property type="match status" value="1"/>
</dbReference>
<dbReference type="InterPro" id="IPR003700">
    <property type="entry name" value="Pantoate_hydroxy_MeTrfase"/>
</dbReference>
<dbReference type="PANTHER" id="PTHR20881">
    <property type="entry name" value="3-METHYL-2-OXOBUTANOATE HYDROXYMETHYLTRANSFERASE"/>
    <property type="match status" value="1"/>
</dbReference>
<evidence type="ECO:0000256" key="3">
    <source>
        <dbReference type="ARBA" id="ARBA00011424"/>
    </source>
</evidence>
<dbReference type="HAMAP" id="MF_00156">
    <property type="entry name" value="PanB"/>
    <property type="match status" value="1"/>
</dbReference>
<dbReference type="EMBL" id="BAFE01000053">
    <property type="protein sequence ID" value="GAB48576.1"/>
    <property type="molecule type" value="Genomic_DNA"/>
</dbReference>
<feature type="binding site" evidence="7 9">
    <location>
        <begin position="53"/>
        <end position="54"/>
    </location>
    <ligand>
        <name>3-methyl-2-oxobutanoate</name>
        <dbReference type="ChEBI" id="CHEBI:11851"/>
    </ligand>
</feature>
<comment type="subunit">
    <text evidence="3 7">Homodecamer; pentamer of dimers.</text>
</comment>
<evidence type="ECO:0000256" key="10">
    <source>
        <dbReference type="PIRSR" id="PIRSR000388-3"/>
    </source>
</evidence>
<dbReference type="AlphaFoldDB" id="H5US68"/>
<dbReference type="Proteomes" id="UP000004367">
    <property type="component" value="Unassembled WGS sequence"/>
</dbReference>
<comment type="catalytic activity">
    <reaction evidence="7">
        <text>(6R)-5,10-methylene-5,6,7,8-tetrahydrofolate + 3-methyl-2-oxobutanoate + H2O = 2-dehydropantoate + (6S)-5,6,7,8-tetrahydrofolate</text>
        <dbReference type="Rhea" id="RHEA:11824"/>
        <dbReference type="ChEBI" id="CHEBI:11561"/>
        <dbReference type="ChEBI" id="CHEBI:11851"/>
        <dbReference type="ChEBI" id="CHEBI:15377"/>
        <dbReference type="ChEBI" id="CHEBI:15636"/>
        <dbReference type="ChEBI" id="CHEBI:57453"/>
        <dbReference type="EC" id="2.1.2.11"/>
    </reaction>
</comment>
<feature type="binding site" evidence="7 9">
    <location>
        <position position="121"/>
    </location>
    <ligand>
        <name>3-methyl-2-oxobutanoate</name>
        <dbReference type="ChEBI" id="CHEBI:11851"/>
    </ligand>
</feature>
<dbReference type="EC" id="2.1.2.11" evidence="7"/>
<evidence type="ECO:0000256" key="8">
    <source>
        <dbReference type="PIRSR" id="PIRSR000388-1"/>
    </source>
</evidence>
<dbReference type="InterPro" id="IPR040442">
    <property type="entry name" value="Pyrv_kinase-like_dom_sf"/>
</dbReference>
<comment type="cofactor">
    <cofactor evidence="7 10">
        <name>Mg(2+)</name>
        <dbReference type="ChEBI" id="CHEBI:18420"/>
    </cofactor>
    <text evidence="7 10">Binds 1 Mg(2+) ion per subunit.</text>
</comment>
<comment type="function">
    <text evidence="6 7">Catalyzes the reversible reaction in which hydroxymethyl group from 5,10-methylenetetrahydrofolate is transferred onto alpha-ketoisovalerate to form ketopantoate.</text>
</comment>
<evidence type="ECO:0000256" key="5">
    <source>
        <dbReference type="ARBA" id="ARBA00022679"/>
    </source>
</evidence>
<dbReference type="Pfam" id="PF02548">
    <property type="entry name" value="Pantoate_transf"/>
    <property type="match status" value="1"/>
</dbReference>
<dbReference type="UniPathway" id="UPA00028">
    <property type="reaction ID" value="UER00003"/>
</dbReference>
<dbReference type="GO" id="GO:0003864">
    <property type="term" value="F:3-methyl-2-oxobutanoate hydroxymethyltransferase activity"/>
    <property type="evidence" value="ECO:0007669"/>
    <property type="project" value="UniProtKB-UniRule"/>
</dbReference>
<dbReference type="eggNOG" id="COG0413">
    <property type="taxonomic scope" value="Bacteria"/>
</dbReference>
<keyword evidence="11" id="KW-0489">Methyltransferase</keyword>
<keyword evidence="4 7" id="KW-0566">Pantothenate biosynthesis</keyword>
<evidence type="ECO:0000256" key="9">
    <source>
        <dbReference type="PIRSR" id="PIRSR000388-2"/>
    </source>
</evidence>
<dbReference type="GO" id="GO:0005737">
    <property type="term" value="C:cytoplasm"/>
    <property type="evidence" value="ECO:0007669"/>
    <property type="project" value="UniProtKB-SubCell"/>
</dbReference>
<proteinExistence type="inferred from homology"/>
<keyword evidence="12" id="KW-1185">Reference proteome</keyword>
<dbReference type="InterPro" id="IPR015813">
    <property type="entry name" value="Pyrv/PenolPyrv_kinase-like_dom"/>
</dbReference>
<keyword evidence="5 7" id="KW-0808">Transferase</keyword>
<comment type="similarity">
    <text evidence="2 7">Belongs to the PanB family.</text>
</comment>
<evidence type="ECO:0000256" key="6">
    <source>
        <dbReference type="ARBA" id="ARBA00056497"/>
    </source>
</evidence>
<gene>
    <name evidence="7 11" type="primary">panB</name>
    <name evidence="11" type="ORF">MOPEL_074_00630</name>
</gene>
<evidence type="ECO:0000256" key="2">
    <source>
        <dbReference type="ARBA" id="ARBA00008676"/>
    </source>
</evidence>
<feature type="active site" description="Proton acceptor" evidence="7 8">
    <location>
        <position position="189"/>
    </location>
</feature>
<dbReference type="GO" id="GO:0000287">
    <property type="term" value="F:magnesium ion binding"/>
    <property type="evidence" value="ECO:0007669"/>
    <property type="project" value="TreeGrafter"/>
</dbReference>
<dbReference type="PIRSF" id="PIRSF000388">
    <property type="entry name" value="Pantoate_hydroxy_MeTrfase"/>
    <property type="match status" value="1"/>
</dbReference>
<dbReference type="GO" id="GO:0032259">
    <property type="term" value="P:methylation"/>
    <property type="evidence" value="ECO:0007669"/>
    <property type="project" value="UniProtKB-KW"/>
</dbReference>
<protein>
    <recommendedName>
        <fullName evidence="7">3-methyl-2-oxobutanoate hydroxymethyltransferase</fullName>
        <ecNumber evidence="7">2.1.2.11</ecNumber>
    </recommendedName>
    <alternativeName>
        <fullName evidence="7">Ketopantoate hydroxymethyltransferase</fullName>
        <shortName evidence="7">KPHMT</shortName>
    </alternativeName>
</protein>
<keyword evidence="7" id="KW-0963">Cytoplasm</keyword>